<evidence type="ECO:0000256" key="9">
    <source>
        <dbReference type="ARBA" id="ARBA00025250"/>
    </source>
</evidence>
<evidence type="ECO:0000256" key="1">
    <source>
        <dbReference type="ARBA" id="ARBA00004613"/>
    </source>
</evidence>
<dbReference type="SUPFAM" id="SSF53474">
    <property type="entry name" value="alpha/beta-Hydrolases"/>
    <property type="match status" value="1"/>
</dbReference>
<keyword evidence="15" id="KW-1185">Reference proteome</keyword>
<evidence type="ECO:0000256" key="6">
    <source>
        <dbReference type="ARBA" id="ARBA00022801"/>
    </source>
</evidence>
<evidence type="ECO:0000256" key="7">
    <source>
        <dbReference type="ARBA" id="ARBA00023277"/>
    </source>
</evidence>
<feature type="region of interest" description="Disordered" evidence="12">
    <location>
        <begin position="286"/>
        <end position="309"/>
    </location>
</feature>
<evidence type="ECO:0000256" key="10">
    <source>
        <dbReference type="ARBA" id="ARBA00034075"/>
    </source>
</evidence>
<evidence type="ECO:0000256" key="3">
    <source>
        <dbReference type="ARBA" id="ARBA00022525"/>
    </source>
</evidence>
<accession>A0A8K0WJ84</accession>
<dbReference type="SMART" id="SM00236">
    <property type="entry name" value="fCBD"/>
    <property type="match status" value="1"/>
</dbReference>
<dbReference type="PANTHER" id="PTHR38050:SF1">
    <property type="entry name" value="FERULOYL ESTERASE C"/>
    <property type="match status" value="1"/>
</dbReference>
<dbReference type="EC" id="3.1.1.73" evidence="11"/>
<comment type="catalytic activity">
    <reaction evidence="10 11">
        <text>feruloyl-polysaccharide + H2O = ferulate + polysaccharide.</text>
        <dbReference type="EC" id="3.1.1.73"/>
    </reaction>
</comment>
<dbReference type="GO" id="GO:0005576">
    <property type="term" value="C:extracellular region"/>
    <property type="evidence" value="ECO:0007669"/>
    <property type="project" value="UniProtKB-SubCell"/>
</dbReference>
<comment type="subcellular location">
    <subcellularLocation>
        <location evidence="1 11">Secreted</location>
    </subcellularLocation>
</comment>
<dbReference type="PROSITE" id="PS51164">
    <property type="entry name" value="CBM1_2"/>
    <property type="match status" value="1"/>
</dbReference>
<dbReference type="OrthoDB" id="536211at2759"/>
<evidence type="ECO:0000256" key="8">
    <source>
        <dbReference type="ARBA" id="ARBA00023326"/>
    </source>
</evidence>
<dbReference type="GO" id="GO:0045493">
    <property type="term" value="P:xylan catabolic process"/>
    <property type="evidence" value="ECO:0007669"/>
    <property type="project" value="UniProtKB-UniRule"/>
</dbReference>
<dbReference type="PANTHER" id="PTHR38050">
    <property type="match status" value="1"/>
</dbReference>
<feature type="signal peptide" evidence="11">
    <location>
        <begin position="1"/>
        <end position="19"/>
    </location>
</feature>
<proteinExistence type="inferred from homology"/>
<dbReference type="GO" id="GO:0030248">
    <property type="term" value="F:cellulose binding"/>
    <property type="evidence" value="ECO:0007669"/>
    <property type="project" value="InterPro"/>
</dbReference>
<organism evidence="14 15">
    <name type="scientific">Stachybotrys elegans</name>
    <dbReference type="NCBI Taxonomy" id="80388"/>
    <lineage>
        <taxon>Eukaryota</taxon>
        <taxon>Fungi</taxon>
        <taxon>Dikarya</taxon>
        <taxon>Ascomycota</taxon>
        <taxon>Pezizomycotina</taxon>
        <taxon>Sordariomycetes</taxon>
        <taxon>Hypocreomycetidae</taxon>
        <taxon>Hypocreales</taxon>
        <taxon>Stachybotryaceae</taxon>
        <taxon>Stachybotrys</taxon>
    </lineage>
</organism>
<sequence length="346" mass="36285">MLFKSLLVGLVSLADISLAALSSGCGRAPTITSGVKTINVGGAQRQFTIRVPLNYQNNRGYRVVYGFHWNGGRMDQVSEGGDGGSRGWRYYGMEVLAQESAIFIAPQGLNGGWANGGGSDLQFVDAMNRYIDEGLCVETTQRFAIGFSYGGAMSYAIACDRPNDFRGVAVIAGGVLSGCSGGNSPVAYFGIHGIRDGTLNISGGRSMRDRFIRNNGCSSMSGAREPASGSRTHISTDATGCRSGYPVRWAAHDGGHIQAAADAPAPEENGQASWVGPEVWAFWNSITSPGTPVSSTSRAPQPTSTGNPGNCSPLYGQCGGNGWTGPTCCSQGTCRASNEWYSQCIP</sequence>
<dbReference type="InterPro" id="IPR029058">
    <property type="entry name" value="AB_hydrolase_fold"/>
</dbReference>
<keyword evidence="5 11" id="KW-0732">Signal</keyword>
<dbReference type="InterPro" id="IPR000254">
    <property type="entry name" value="CBD"/>
</dbReference>
<dbReference type="InterPro" id="IPR035971">
    <property type="entry name" value="CBD_sf"/>
</dbReference>
<dbReference type="EMBL" id="JAGPNK010000027">
    <property type="protein sequence ID" value="KAH7303950.1"/>
    <property type="molecule type" value="Genomic_DNA"/>
</dbReference>
<dbReference type="GO" id="GO:0030600">
    <property type="term" value="F:feruloyl esterase activity"/>
    <property type="evidence" value="ECO:0007669"/>
    <property type="project" value="UniProtKB-UniRule"/>
</dbReference>
<keyword evidence="6 11" id="KW-0378">Hydrolase</keyword>
<keyword evidence="7 11" id="KW-0119">Carbohydrate metabolism</keyword>
<evidence type="ECO:0000256" key="11">
    <source>
        <dbReference type="RuleBase" id="RU367094"/>
    </source>
</evidence>
<dbReference type="PROSITE" id="PS00562">
    <property type="entry name" value="CBM1_1"/>
    <property type="match status" value="1"/>
</dbReference>
<comment type="function">
    <text evidence="9 11">Involved in degradation of plant cell walls. Hydrolyzes the feruloyl-arabinose ester bond in arabinoxylans, and the feruloyl-galactose ester bond in pectin. Active against paranitrophenyl-acetate, methyl ferulate and wheat arabinoxylan.</text>
</comment>
<evidence type="ECO:0000256" key="4">
    <source>
        <dbReference type="ARBA" id="ARBA00022651"/>
    </source>
</evidence>
<name>A0A8K0WJ84_9HYPO</name>
<dbReference type="Gene3D" id="3.40.50.1820">
    <property type="entry name" value="alpha/beta hydrolase"/>
    <property type="match status" value="1"/>
</dbReference>
<feature type="chain" id="PRO_5035490360" description="Feruloyl esterase C" evidence="11">
    <location>
        <begin position="20"/>
        <end position="346"/>
    </location>
</feature>
<keyword evidence="8 11" id="KW-0624">Polysaccharide degradation</keyword>
<evidence type="ECO:0000256" key="2">
    <source>
        <dbReference type="ARBA" id="ARBA00010278"/>
    </source>
</evidence>
<comment type="similarity">
    <text evidence="2 11">Belongs to the faeC family.</text>
</comment>
<keyword evidence="4 11" id="KW-0858">Xylan degradation</keyword>
<evidence type="ECO:0000259" key="13">
    <source>
        <dbReference type="PROSITE" id="PS51164"/>
    </source>
</evidence>
<evidence type="ECO:0000313" key="15">
    <source>
        <dbReference type="Proteomes" id="UP000813444"/>
    </source>
</evidence>
<dbReference type="InterPro" id="IPR043595">
    <property type="entry name" value="FaeB/C/D"/>
</dbReference>
<protein>
    <recommendedName>
        <fullName evidence="11">Feruloyl esterase C</fullName>
        <ecNumber evidence="11">3.1.1.73</ecNumber>
    </recommendedName>
    <alternativeName>
        <fullName evidence="11">Ferulic acid esterase C</fullName>
    </alternativeName>
</protein>
<evidence type="ECO:0000313" key="14">
    <source>
        <dbReference type="EMBL" id="KAH7303950.1"/>
    </source>
</evidence>
<dbReference type="Proteomes" id="UP000813444">
    <property type="component" value="Unassembled WGS sequence"/>
</dbReference>
<dbReference type="SUPFAM" id="SSF57180">
    <property type="entry name" value="Cellulose-binding domain"/>
    <property type="match status" value="1"/>
</dbReference>
<comment type="caution">
    <text evidence="14">The sequence shown here is derived from an EMBL/GenBank/DDBJ whole genome shotgun (WGS) entry which is preliminary data.</text>
</comment>
<evidence type="ECO:0000256" key="5">
    <source>
        <dbReference type="ARBA" id="ARBA00022729"/>
    </source>
</evidence>
<evidence type="ECO:0000256" key="12">
    <source>
        <dbReference type="SAM" id="MobiDB-lite"/>
    </source>
</evidence>
<keyword evidence="3 11" id="KW-0964">Secreted</keyword>
<gene>
    <name evidence="14" type="ORF">B0I35DRAFT_445969</name>
</gene>
<dbReference type="Pfam" id="PF00734">
    <property type="entry name" value="CBM_1"/>
    <property type="match status" value="1"/>
</dbReference>
<dbReference type="AlphaFoldDB" id="A0A8K0WJ84"/>
<feature type="domain" description="CBM1" evidence="13">
    <location>
        <begin position="310"/>
        <end position="345"/>
    </location>
</feature>
<reference evidence="14" key="1">
    <citation type="journal article" date="2021" name="Nat. Commun.">
        <title>Genetic determinants of endophytism in the Arabidopsis root mycobiome.</title>
        <authorList>
            <person name="Mesny F."/>
            <person name="Miyauchi S."/>
            <person name="Thiergart T."/>
            <person name="Pickel B."/>
            <person name="Atanasova L."/>
            <person name="Karlsson M."/>
            <person name="Huettel B."/>
            <person name="Barry K.W."/>
            <person name="Haridas S."/>
            <person name="Chen C."/>
            <person name="Bauer D."/>
            <person name="Andreopoulos W."/>
            <person name="Pangilinan J."/>
            <person name="LaButti K."/>
            <person name="Riley R."/>
            <person name="Lipzen A."/>
            <person name="Clum A."/>
            <person name="Drula E."/>
            <person name="Henrissat B."/>
            <person name="Kohler A."/>
            <person name="Grigoriev I.V."/>
            <person name="Martin F.M."/>
            <person name="Hacquard S."/>
        </authorList>
    </citation>
    <scope>NUCLEOTIDE SEQUENCE</scope>
    <source>
        <strain evidence="14">MPI-CAGE-CH-0235</strain>
    </source>
</reference>